<dbReference type="Pfam" id="PF24720">
    <property type="entry name" value="DUF7673"/>
    <property type="match status" value="1"/>
</dbReference>
<reference evidence="2 3" key="2">
    <citation type="journal article" date="2018" name="Nature">
        <title>Mutant phenotypes for thousands of bacterial genes of unknown function.</title>
        <authorList>
            <person name="Price M.N."/>
            <person name="Wetmore K.M."/>
            <person name="Waters R.J."/>
            <person name="Callaghan M."/>
            <person name="Ray J."/>
            <person name="Liu H."/>
            <person name="Kuehl J.V."/>
            <person name="Melnyk R.A."/>
            <person name="Lamson J.S."/>
            <person name="Suh Y."/>
            <person name="Carlson H.K."/>
            <person name="Esquivel Z."/>
            <person name="Sadeeshkumar H."/>
            <person name="Chakraborty R."/>
            <person name="Zane G.M."/>
            <person name="Rubin B.E."/>
            <person name="Wall J.D."/>
            <person name="Visel A."/>
            <person name="Bristow J."/>
            <person name="Blow M.J."/>
            <person name="Arkin A.P."/>
            <person name="Deutschbauer A.M."/>
        </authorList>
    </citation>
    <scope>NUCLEOTIDE SEQUENCE [LARGE SCALE GENOMIC DNA]</scope>
    <source>
        <strain evidence="2 3">FW300-N2C3</strain>
    </source>
</reference>
<protein>
    <recommendedName>
        <fullName evidence="1">DUF7673 domain-containing protein</fullName>
    </recommendedName>
</protein>
<accession>A0A0N9X2D9</accession>
<dbReference type="AlphaFoldDB" id="A0A0N9X2D9"/>
<name>A0A0N9X2D9_PSEFL</name>
<dbReference type="OrthoDB" id="6717082at2"/>
<evidence type="ECO:0000259" key="1">
    <source>
        <dbReference type="Pfam" id="PF24720"/>
    </source>
</evidence>
<evidence type="ECO:0000313" key="2">
    <source>
        <dbReference type="EMBL" id="ALI09091.1"/>
    </source>
</evidence>
<organism evidence="2 3">
    <name type="scientific">Pseudomonas fluorescens</name>
    <dbReference type="NCBI Taxonomy" id="294"/>
    <lineage>
        <taxon>Bacteria</taxon>
        <taxon>Pseudomonadati</taxon>
        <taxon>Pseudomonadota</taxon>
        <taxon>Gammaproteobacteria</taxon>
        <taxon>Pseudomonadales</taxon>
        <taxon>Pseudomonadaceae</taxon>
        <taxon>Pseudomonas</taxon>
    </lineage>
</organism>
<sequence length="112" mass="13016">MSPDRIIEAFDEIFRYERALPAIRLTGIEALHRLVPVAQGHSGQSGVIGRFLLGLYNGQDYPFDMTELRRLDAALFDDCITVLRLDNTTEREVQRYFENGDAIWEELRNRWA</sequence>
<dbReference type="InterPro" id="IPR056090">
    <property type="entry name" value="DUF7673"/>
</dbReference>
<gene>
    <name evidence="2" type="ORF">AO356_20450</name>
</gene>
<feature type="domain" description="DUF7673" evidence="1">
    <location>
        <begin position="29"/>
        <end position="111"/>
    </location>
</feature>
<evidence type="ECO:0000313" key="3">
    <source>
        <dbReference type="Proteomes" id="UP000059425"/>
    </source>
</evidence>
<dbReference type="Proteomes" id="UP000059425">
    <property type="component" value="Chromosome"/>
</dbReference>
<reference evidence="3" key="1">
    <citation type="submission" date="2015-09" db="EMBL/GenBank/DDBJ databases">
        <title>Whole genome sequence of Pseudomonas fluorescens FW300-N2C3.</title>
        <authorList>
            <person name="Ray J."/>
            <person name="Melnyk R."/>
            <person name="Deutschbauer A."/>
        </authorList>
    </citation>
    <scope>NUCLEOTIDE SEQUENCE [LARGE SCALE GENOMIC DNA]</scope>
    <source>
        <strain evidence="3">FW300-N2C3</strain>
    </source>
</reference>
<dbReference type="RefSeq" id="WP_060741277.1">
    <property type="nucleotide sequence ID" value="NZ_CP012831.1"/>
</dbReference>
<dbReference type="EMBL" id="CP012831">
    <property type="protein sequence ID" value="ALI09091.1"/>
    <property type="molecule type" value="Genomic_DNA"/>
</dbReference>
<proteinExistence type="predicted"/>